<feature type="binding site" evidence="11">
    <location>
        <begin position="198"/>
        <end position="200"/>
    </location>
    <ligand>
        <name>beta-D-galactose</name>
        <dbReference type="ChEBI" id="CHEBI:27667"/>
    </ligand>
</feature>
<evidence type="ECO:0000256" key="12">
    <source>
        <dbReference type="SAM" id="SignalP"/>
    </source>
</evidence>
<sequence length="363" mass="39571">MRCVLLTGLLAASAAATAGIRVEAYGVTAAGQPVEKVVLENARGMKLAYIDYGATLVQADVAGRNGQRRNIILSLPDLAAFERTRGRYGAIIGRYAGRIANGRYTLDGKTVQLPVNSKGVAIHGDPAPWEKRVWQRQDFADKDSLGSIYRLHSADGDQGFPGAMAVSVTYRLLRRRDEFRIEYQATTSAPTVHNFTNHVYFNLAGAAANTLDSHRFQIDADRYLETGTLRIPTGAMPQVQGTPFDFRRAAGVSERLAAVQGYDHSLLFSKPAGAYAQVAVIRDRASGRRMIVSTSEPSVQFYTVNGFDGTEVGSEGVAYQRYGAFAFETQHLPDSPNHAVFPSTALYPAQVFRSRTSFSFASD</sequence>
<reference evidence="14" key="1">
    <citation type="submission" date="2016-11" db="EMBL/GenBank/DDBJ databases">
        <authorList>
            <person name="Varghese N."/>
            <person name="Submissions S."/>
        </authorList>
    </citation>
    <scope>NUCLEOTIDE SEQUENCE [LARGE SCALE GENOMIC DNA]</scope>
    <source>
        <strain evidence="14">Sac-22</strain>
    </source>
</reference>
<evidence type="ECO:0000256" key="1">
    <source>
        <dbReference type="ARBA" id="ARBA00001614"/>
    </source>
</evidence>
<comment type="pathway">
    <text evidence="2 8">Carbohydrate metabolism; hexose metabolism.</text>
</comment>
<dbReference type="GO" id="GO:0006006">
    <property type="term" value="P:glucose metabolic process"/>
    <property type="evidence" value="ECO:0007669"/>
    <property type="project" value="TreeGrafter"/>
</dbReference>
<dbReference type="GO" id="GO:0030246">
    <property type="term" value="F:carbohydrate binding"/>
    <property type="evidence" value="ECO:0007669"/>
    <property type="project" value="InterPro"/>
</dbReference>
<evidence type="ECO:0000256" key="5">
    <source>
        <dbReference type="ARBA" id="ARBA00014165"/>
    </source>
</evidence>
<accession>A0A1M7R896</accession>
<comment type="catalytic activity">
    <reaction evidence="1 8">
        <text>alpha-D-glucose = beta-D-glucose</text>
        <dbReference type="Rhea" id="RHEA:10264"/>
        <dbReference type="ChEBI" id="CHEBI:15903"/>
        <dbReference type="ChEBI" id="CHEBI:17925"/>
        <dbReference type="EC" id="5.1.3.3"/>
    </reaction>
</comment>
<dbReference type="GO" id="GO:0004034">
    <property type="term" value="F:aldose 1-epimerase activity"/>
    <property type="evidence" value="ECO:0007669"/>
    <property type="project" value="UniProtKB-EC"/>
</dbReference>
<keyword evidence="12" id="KW-0732">Signal</keyword>
<dbReference type="STRING" id="551987.SAMN05192549_11432"/>
<evidence type="ECO:0000256" key="3">
    <source>
        <dbReference type="ARBA" id="ARBA00006206"/>
    </source>
</evidence>
<feature type="signal peptide" evidence="12">
    <location>
        <begin position="1"/>
        <end position="18"/>
    </location>
</feature>
<keyword evidence="14" id="KW-1185">Reference proteome</keyword>
<dbReference type="InterPro" id="IPR011013">
    <property type="entry name" value="Gal_mutarotase_sf_dom"/>
</dbReference>
<protein>
    <recommendedName>
        <fullName evidence="5 8">Aldose 1-epimerase</fullName>
        <ecNumber evidence="4 8">5.1.3.3</ecNumber>
    </recommendedName>
</protein>
<dbReference type="OrthoDB" id="9779408at2"/>
<organism evidence="13 14">
    <name type="scientific">Duganella sacchari</name>
    <dbReference type="NCBI Taxonomy" id="551987"/>
    <lineage>
        <taxon>Bacteria</taxon>
        <taxon>Pseudomonadati</taxon>
        <taxon>Pseudomonadota</taxon>
        <taxon>Betaproteobacteria</taxon>
        <taxon>Burkholderiales</taxon>
        <taxon>Oxalobacteraceae</taxon>
        <taxon>Telluria group</taxon>
        <taxon>Duganella</taxon>
    </lineage>
</organism>
<dbReference type="AlphaFoldDB" id="A0A1M7R896"/>
<dbReference type="InterPro" id="IPR015443">
    <property type="entry name" value="Aldose_1-epimerase"/>
</dbReference>
<evidence type="ECO:0000313" key="14">
    <source>
        <dbReference type="Proteomes" id="UP000184339"/>
    </source>
</evidence>
<evidence type="ECO:0000313" key="13">
    <source>
        <dbReference type="EMBL" id="SHN42360.1"/>
    </source>
</evidence>
<comment type="similarity">
    <text evidence="3 8">Belongs to the aldose epimerase family.</text>
</comment>
<proteinExistence type="inferred from homology"/>
<dbReference type="PANTHER" id="PTHR10091:SF49">
    <property type="entry name" value="ALDOSE 1-EPIMERASE"/>
    <property type="match status" value="1"/>
</dbReference>
<evidence type="ECO:0000256" key="6">
    <source>
        <dbReference type="ARBA" id="ARBA00023235"/>
    </source>
</evidence>
<evidence type="ECO:0000256" key="2">
    <source>
        <dbReference type="ARBA" id="ARBA00005028"/>
    </source>
</evidence>
<evidence type="ECO:0000256" key="7">
    <source>
        <dbReference type="ARBA" id="ARBA00023277"/>
    </source>
</evidence>
<feature type="active site" description="Proton acceptor" evidence="9">
    <location>
        <position position="328"/>
    </location>
</feature>
<keyword evidence="6 8" id="KW-0413">Isomerase</keyword>
<feature type="active site" description="Proton donor" evidence="9">
    <location>
        <position position="198"/>
    </location>
</feature>
<dbReference type="RefSeq" id="WP_072788618.1">
    <property type="nucleotide sequence ID" value="NZ_FRCX01000014.1"/>
</dbReference>
<dbReference type="EC" id="5.1.3.3" evidence="4 8"/>
<evidence type="ECO:0000256" key="8">
    <source>
        <dbReference type="PIRNR" id="PIRNR005096"/>
    </source>
</evidence>
<feature type="chain" id="PRO_5012297214" description="Aldose 1-epimerase" evidence="12">
    <location>
        <begin position="19"/>
        <end position="363"/>
    </location>
</feature>
<dbReference type="InterPro" id="IPR018052">
    <property type="entry name" value="Ald1_epimerase_CS"/>
</dbReference>
<dbReference type="PIRSF" id="PIRSF005096">
    <property type="entry name" value="GALM"/>
    <property type="match status" value="1"/>
</dbReference>
<dbReference type="InterPro" id="IPR047215">
    <property type="entry name" value="Galactose_mutarotase-like"/>
</dbReference>
<evidence type="ECO:0000256" key="9">
    <source>
        <dbReference type="PIRSR" id="PIRSR005096-1"/>
    </source>
</evidence>
<feature type="binding site" evidence="10">
    <location>
        <position position="263"/>
    </location>
    <ligand>
        <name>beta-D-galactose</name>
        <dbReference type="ChEBI" id="CHEBI:27667"/>
    </ligand>
</feature>
<evidence type="ECO:0000256" key="11">
    <source>
        <dbReference type="PIRSR" id="PIRSR005096-3"/>
    </source>
</evidence>
<gene>
    <name evidence="13" type="ORF">SAMN05192549_11432</name>
</gene>
<name>A0A1M7R896_9BURK</name>
<dbReference type="InterPro" id="IPR008183">
    <property type="entry name" value="Aldose_1/G6P_1-epimerase"/>
</dbReference>
<keyword evidence="7 8" id="KW-0119">Carbohydrate metabolism</keyword>
<dbReference type="NCBIfam" id="NF008277">
    <property type="entry name" value="PRK11055.1"/>
    <property type="match status" value="1"/>
</dbReference>
<dbReference type="EMBL" id="FRCX01000014">
    <property type="protein sequence ID" value="SHN42360.1"/>
    <property type="molecule type" value="Genomic_DNA"/>
</dbReference>
<dbReference type="Gene3D" id="2.70.98.10">
    <property type="match status" value="1"/>
</dbReference>
<dbReference type="PANTHER" id="PTHR10091">
    <property type="entry name" value="ALDOSE-1-EPIMERASE"/>
    <property type="match status" value="1"/>
</dbReference>
<dbReference type="InterPro" id="IPR014718">
    <property type="entry name" value="GH-type_carb-bd"/>
</dbReference>
<dbReference type="UniPathway" id="UPA00242"/>
<evidence type="ECO:0000256" key="10">
    <source>
        <dbReference type="PIRSR" id="PIRSR005096-2"/>
    </source>
</evidence>
<evidence type="ECO:0000256" key="4">
    <source>
        <dbReference type="ARBA" id="ARBA00013185"/>
    </source>
</evidence>
<dbReference type="Proteomes" id="UP000184339">
    <property type="component" value="Unassembled WGS sequence"/>
</dbReference>
<dbReference type="CDD" id="cd09019">
    <property type="entry name" value="galactose_mutarotase_like"/>
    <property type="match status" value="1"/>
</dbReference>
<dbReference type="SUPFAM" id="SSF74650">
    <property type="entry name" value="Galactose mutarotase-like"/>
    <property type="match status" value="1"/>
</dbReference>
<dbReference type="PROSITE" id="PS00545">
    <property type="entry name" value="ALDOSE_1_EPIMERASE"/>
    <property type="match status" value="1"/>
</dbReference>
<dbReference type="Pfam" id="PF01263">
    <property type="entry name" value="Aldose_epim"/>
    <property type="match status" value="1"/>
</dbReference>
<dbReference type="GO" id="GO:0033499">
    <property type="term" value="P:galactose catabolic process via UDP-galactose, Leloir pathway"/>
    <property type="evidence" value="ECO:0007669"/>
    <property type="project" value="TreeGrafter"/>
</dbReference>